<evidence type="ECO:0000256" key="3">
    <source>
        <dbReference type="ARBA" id="ARBA00022801"/>
    </source>
</evidence>
<protein>
    <recommendedName>
        <fullName evidence="2">protein-tyrosine-phosphatase</fullName>
        <ecNumber evidence="2">3.1.3.48</ecNumber>
    </recommendedName>
</protein>
<evidence type="ECO:0000259" key="7">
    <source>
        <dbReference type="SMART" id="SM00226"/>
    </source>
</evidence>
<keyword evidence="4" id="KW-0904">Protein phosphatase</keyword>
<feature type="domain" description="Phosphotyrosine protein phosphatase I" evidence="7">
    <location>
        <begin position="3"/>
        <end position="142"/>
    </location>
</feature>
<dbReference type="Gene3D" id="3.40.50.2300">
    <property type="match status" value="1"/>
</dbReference>
<evidence type="ECO:0000256" key="5">
    <source>
        <dbReference type="ARBA" id="ARBA00051722"/>
    </source>
</evidence>
<evidence type="ECO:0000256" key="6">
    <source>
        <dbReference type="PIRSR" id="PIRSR617867-1"/>
    </source>
</evidence>
<dbReference type="Proteomes" id="UP000094147">
    <property type="component" value="Chromosome"/>
</dbReference>
<dbReference type="KEGG" id="ksd:KS2013_1464"/>
<dbReference type="CDD" id="cd16343">
    <property type="entry name" value="LMWPTP"/>
    <property type="match status" value="1"/>
</dbReference>
<evidence type="ECO:0000256" key="4">
    <source>
        <dbReference type="ARBA" id="ARBA00022912"/>
    </source>
</evidence>
<dbReference type="EC" id="3.1.3.48" evidence="2"/>
<evidence type="ECO:0000256" key="1">
    <source>
        <dbReference type="ARBA" id="ARBA00011063"/>
    </source>
</evidence>
<evidence type="ECO:0000313" key="8">
    <source>
        <dbReference type="EMBL" id="AOE50176.1"/>
    </source>
</evidence>
<dbReference type="PRINTS" id="PR00719">
    <property type="entry name" value="LMWPTPASE"/>
</dbReference>
<comment type="similarity">
    <text evidence="1">Belongs to the low molecular weight phosphotyrosine protein phosphatase family.</text>
</comment>
<comment type="catalytic activity">
    <reaction evidence="5">
        <text>O-phospho-L-tyrosyl-[protein] + H2O = L-tyrosyl-[protein] + phosphate</text>
        <dbReference type="Rhea" id="RHEA:10684"/>
        <dbReference type="Rhea" id="RHEA-COMP:10136"/>
        <dbReference type="Rhea" id="RHEA-COMP:20101"/>
        <dbReference type="ChEBI" id="CHEBI:15377"/>
        <dbReference type="ChEBI" id="CHEBI:43474"/>
        <dbReference type="ChEBI" id="CHEBI:46858"/>
        <dbReference type="ChEBI" id="CHEBI:61978"/>
        <dbReference type="EC" id="3.1.3.48"/>
    </reaction>
</comment>
<dbReference type="OrthoDB" id="9784339at2"/>
<dbReference type="PANTHER" id="PTHR11717:SF31">
    <property type="entry name" value="LOW MOLECULAR WEIGHT PROTEIN-TYROSINE-PHOSPHATASE ETP-RELATED"/>
    <property type="match status" value="1"/>
</dbReference>
<feature type="active site" evidence="6">
    <location>
        <position position="15"/>
    </location>
</feature>
<dbReference type="AlphaFoldDB" id="A0A1B3BBL0"/>
<dbReference type="EMBL" id="CP012418">
    <property type="protein sequence ID" value="AOE50176.1"/>
    <property type="molecule type" value="Genomic_DNA"/>
</dbReference>
<keyword evidence="9" id="KW-1185">Reference proteome</keyword>
<dbReference type="InterPro" id="IPR050438">
    <property type="entry name" value="LMW_PTPase"/>
</dbReference>
<name>A0A1B3BBL0_9GAMM</name>
<accession>A0A1B3BBL0</accession>
<proteinExistence type="inferred from homology"/>
<evidence type="ECO:0000313" key="9">
    <source>
        <dbReference type="Proteomes" id="UP000094147"/>
    </source>
</evidence>
<feature type="active site" description="Proton donor" evidence="6">
    <location>
        <position position="116"/>
    </location>
</feature>
<keyword evidence="3" id="KW-0378">Hydrolase</keyword>
<dbReference type="STRING" id="1144748.KS2013_1464"/>
<dbReference type="SUPFAM" id="SSF52788">
    <property type="entry name" value="Phosphotyrosine protein phosphatases I"/>
    <property type="match status" value="1"/>
</dbReference>
<feature type="active site" description="Nucleophile" evidence="6">
    <location>
        <position position="9"/>
    </location>
</feature>
<sequence length="144" mass="16368">MFKNTLILCTGNICRSPVAEAFLKRISGESTKVLSAGVNTKDCALADDTCIELLKQKGIDITGHRSQKLSSELLVSADLVLVMEKKHIEEVSRVYPEARGKLKLLGHWQRNKEVLDPYKKSREVYMYAVDLIEELTNDWKPYLQ</sequence>
<reference evidence="9" key="1">
    <citation type="submission" date="2015-08" db="EMBL/GenBank/DDBJ databases">
        <authorList>
            <person name="Kim K.M."/>
        </authorList>
    </citation>
    <scope>NUCLEOTIDE SEQUENCE [LARGE SCALE GENOMIC DNA]</scope>
    <source>
        <strain evidence="9">KCTC 23892</strain>
    </source>
</reference>
<dbReference type="Pfam" id="PF01451">
    <property type="entry name" value="LMWPc"/>
    <property type="match status" value="1"/>
</dbReference>
<organism evidence="8 9">
    <name type="scientific">Kangiella sediminilitoris</name>
    <dbReference type="NCBI Taxonomy" id="1144748"/>
    <lineage>
        <taxon>Bacteria</taxon>
        <taxon>Pseudomonadati</taxon>
        <taxon>Pseudomonadota</taxon>
        <taxon>Gammaproteobacteria</taxon>
        <taxon>Kangiellales</taxon>
        <taxon>Kangiellaceae</taxon>
        <taxon>Kangiella</taxon>
    </lineage>
</organism>
<dbReference type="GO" id="GO:0004725">
    <property type="term" value="F:protein tyrosine phosphatase activity"/>
    <property type="evidence" value="ECO:0007669"/>
    <property type="project" value="UniProtKB-EC"/>
</dbReference>
<dbReference type="SMART" id="SM00226">
    <property type="entry name" value="LMWPc"/>
    <property type="match status" value="1"/>
</dbReference>
<dbReference type="InterPro" id="IPR017867">
    <property type="entry name" value="Tyr_phospatase_low_mol_wt"/>
</dbReference>
<gene>
    <name evidence="8" type="ORF">KS2013_1464</name>
</gene>
<evidence type="ECO:0000256" key="2">
    <source>
        <dbReference type="ARBA" id="ARBA00013064"/>
    </source>
</evidence>
<dbReference type="InterPro" id="IPR023485">
    <property type="entry name" value="Ptyr_pPase"/>
</dbReference>
<dbReference type="RefSeq" id="WP_068991952.1">
    <property type="nucleotide sequence ID" value="NZ_CP012418.1"/>
</dbReference>
<dbReference type="PANTHER" id="PTHR11717">
    <property type="entry name" value="LOW MOLECULAR WEIGHT PROTEIN TYROSINE PHOSPHATASE"/>
    <property type="match status" value="1"/>
</dbReference>
<dbReference type="InterPro" id="IPR036196">
    <property type="entry name" value="Ptyr_pPase_sf"/>
</dbReference>